<dbReference type="Pfam" id="PF23322">
    <property type="entry name" value="PPIase_AIP"/>
    <property type="match status" value="1"/>
</dbReference>
<evidence type="ECO:0000313" key="6">
    <source>
        <dbReference type="EMBL" id="JAT80790.1"/>
    </source>
</evidence>
<organism evidence="6">
    <name type="scientific">Pectinophora gossypiella</name>
    <name type="common">Cotton pink bollworm</name>
    <name type="synonym">Depressaria gossypiella</name>
    <dbReference type="NCBI Taxonomy" id="13191"/>
    <lineage>
        <taxon>Eukaryota</taxon>
        <taxon>Metazoa</taxon>
        <taxon>Ecdysozoa</taxon>
        <taxon>Arthropoda</taxon>
        <taxon>Hexapoda</taxon>
        <taxon>Insecta</taxon>
        <taxon>Pterygota</taxon>
        <taxon>Neoptera</taxon>
        <taxon>Endopterygota</taxon>
        <taxon>Lepidoptera</taxon>
        <taxon>Glossata</taxon>
        <taxon>Ditrysia</taxon>
        <taxon>Gelechioidea</taxon>
        <taxon>Gelechiidae</taxon>
        <taxon>Apatetrinae</taxon>
        <taxon>Pectinophora</taxon>
    </lineage>
</organism>
<protein>
    <recommendedName>
        <fullName evidence="5">AIP/AIPL N-terminal FKBP-type PPIase domain-containing protein</fullName>
    </recommendedName>
</protein>
<feature type="domain" description="AIP/AIPL N-terminal FKBP-type PPIase" evidence="5">
    <location>
        <begin position="22"/>
        <end position="146"/>
    </location>
</feature>
<dbReference type="EMBL" id="GDQN01010264">
    <property type="protein sequence ID" value="JAT80790.1"/>
    <property type="molecule type" value="Transcribed_RNA"/>
</dbReference>
<dbReference type="GO" id="GO:0005737">
    <property type="term" value="C:cytoplasm"/>
    <property type="evidence" value="ECO:0007669"/>
    <property type="project" value="UniProtKB-SubCell"/>
</dbReference>
<accession>A0A1E1W1B2</accession>
<dbReference type="InterPro" id="IPR011990">
    <property type="entry name" value="TPR-like_helical_dom_sf"/>
</dbReference>
<comment type="subcellular location">
    <subcellularLocation>
        <location evidence="1">Cytoplasm</location>
    </subcellularLocation>
</comment>
<evidence type="ECO:0000256" key="1">
    <source>
        <dbReference type="ARBA" id="ARBA00004496"/>
    </source>
</evidence>
<dbReference type="Gene3D" id="3.10.50.40">
    <property type="match status" value="1"/>
</dbReference>
<evidence type="ECO:0000259" key="5">
    <source>
        <dbReference type="Pfam" id="PF23322"/>
    </source>
</evidence>
<gene>
    <name evidence="6" type="ORF">g.5172</name>
</gene>
<dbReference type="SUPFAM" id="SSF54534">
    <property type="entry name" value="FKBP-like"/>
    <property type="match status" value="1"/>
</dbReference>
<proteinExistence type="predicted"/>
<dbReference type="GO" id="GO:0003755">
    <property type="term" value="F:peptidyl-prolyl cis-trans isomerase activity"/>
    <property type="evidence" value="ECO:0007669"/>
    <property type="project" value="InterPro"/>
</dbReference>
<dbReference type="SMART" id="SM00028">
    <property type="entry name" value="TPR"/>
    <property type="match status" value="3"/>
</dbReference>
<dbReference type="OrthoDB" id="5829758at2759"/>
<dbReference type="InterPro" id="IPR039663">
    <property type="entry name" value="AIP/AIPL1/TTC9"/>
</dbReference>
<dbReference type="InterPro" id="IPR056277">
    <property type="entry name" value="PPIase_AIP"/>
</dbReference>
<dbReference type="InterPro" id="IPR019734">
    <property type="entry name" value="TPR_rpt"/>
</dbReference>
<keyword evidence="3" id="KW-0677">Repeat</keyword>
<name>A0A1E1W1B2_PECGO</name>
<dbReference type="FunFam" id="1.25.40.10:FF:000052">
    <property type="entry name" value="Aryl-hydrocarbon-interacting protein-like 1"/>
    <property type="match status" value="1"/>
</dbReference>
<sequence>MNDTHAIVKKVLHVGQKYVPIANESKAHFHFQTWKLGKERVLLDDSKKIGKKEPMVLVIGHKFKLEVWETIIKMMAVGEVASFTVKKELVYSYPFVSKTLRELGQDPSKIKHSCTMTLQTEGIGYSDLDELISNPTDLEFIIELLKVERADEYERDVWQMSIQERLDFIPSLREKGNNLYKLKQYDAAEEAYSQAIAICEQLMVRERKSDDEWKNLNKIKLPILLNYAQCKLVKGDYYSVIEHCNTILEYDEENEKALYRRGKAHVGAWNPDLAEEDFKRLKSINPSTANMVEKELENIKLLRKQKEAKDKNALKNLFENGNT</sequence>
<reference evidence="6" key="1">
    <citation type="submission" date="2015-09" db="EMBL/GenBank/DDBJ databases">
        <title>De novo assembly of Pectinophora gossypiella (Pink Bollworm) gut transcriptome.</title>
        <authorList>
            <person name="Tassone E.E."/>
        </authorList>
    </citation>
    <scope>NUCLEOTIDE SEQUENCE</scope>
</reference>
<dbReference type="InterPro" id="IPR046357">
    <property type="entry name" value="PPIase_dom_sf"/>
</dbReference>
<dbReference type="SUPFAM" id="SSF48452">
    <property type="entry name" value="TPR-like"/>
    <property type="match status" value="1"/>
</dbReference>
<dbReference type="PANTHER" id="PTHR11242:SF0">
    <property type="entry name" value="TPR_REGION DOMAIN-CONTAINING PROTEIN"/>
    <property type="match status" value="1"/>
</dbReference>
<evidence type="ECO:0000256" key="2">
    <source>
        <dbReference type="ARBA" id="ARBA00022490"/>
    </source>
</evidence>
<evidence type="ECO:0000256" key="4">
    <source>
        <dbReference type="ARBA" id="ARBA00022803"/>
    </source>
</evidence>
<evidence type="ECO:0000256" key="3">
    <source>
        <dbReference type="ARBA" id="ARBA00022737"/>
    </source>
</evidence>
<dbReference type="PANTHER" id="PTHR11242">
    <property type="entry name" value="ARYL HYDROCARBON RECEPTOR INTERACTING PROTEIN RELATED"/>
    <property type="match status" value="1"/>
</dbReference>
<dbReference type="Gene3D" id="1.25.40.10">
    <property type="entry name" value="Tetratricopeptide repeat domain"/>
    <property type="match status" value="1"/>
</dbReference>
<keyword evidence="4" id="KW-0802">TPR repeat</keyword>
<dbReference type="AlphaFoldDB" id="A0A1E1W1B2"/>
<keyword evidence="2" id="KW-0963">Cytoplasm</keyword>